<keyword evidence="2" id="KW-1185">Reference proteome</keyword>
<accession>A0A811U659</accession>
<gene>
    <name evidence="1" type="ORF">CCAP1982_LOCUS3219</name>
</gene>
<dbReference type="Proteomes" id="UP000606786">
    <property type="component" value="Unassembled WGS sequence"/>
</dbReference>
<feature type="non-terminal residue" evidence="1">
    <location>
        <position position="1"/>
    </location>
</feature>
<reference evidence="1" key="1">
    <citation type="submission" date="2020-11" db="EMBL/GenBank/DDBJ databases">
        <authorList>
            <person name="Whitehead M."/>
        </authorList>
    </citation>
    <scope>NUCLEOTIDE SEQUENCE</scope>
    <source>
        <strain evidence="1">EGII</strain>
    </source>
</reference>
<proteinExistence type="predicted"/>
<dbReference type="EMBL" id="CAJHJT010000001">
    <property type="protein sequence ID" value="CAD6994474.1"/>
    <property type="molecule type" value="Genomic_DNA"/>
</dbReference>
<name>A0A811U659_CERCA</name>
<evidence type="ECO:0000313" key="2">
    <source>
        <dbReference type="Proteomes" id="UP000606786"/>
    </source>
</evidence>
<sequence length="85" mass="9510">ARRLGGLLKSLSRRSTAAEMAQVCQFLSSSRVNTKPLTATSRTIKETTHSISFWRNKWTESKESLTTSNIGFSVPHLNMELISEP</sequence>
<dbReference type="AlphaFoldDB" id="A0A811U659"/>
<organism evidence="1 2">
    <name type="scientific">Ceratitis capitata</name>
    <name type="common">Mediterranean fruit fly</name>
    <name type="synonym">Tephritis capitata</name>
    <dbReference type="NCBI Taxonomy" id="7213"/>
    <lineage>
        <taxon>Eukaryota</taxon>
        <taxon>Metazoa</taxon>
        <taxon>Ecdysozoa</taxon>
        <taxon>Arthropoda</taxon>
        <taxon>Hexapoda</taxon>
        <taxon>Insecta</taxon>
        <taxon>Pterygota</taxon>
        <taxon>Neoptera</taxon>
        <taxon>Endopterygota</taxon>
        <taxon>Diptera</taxon>
        <taxon>Brachycera</taxon>
        <taxon>Muscomorpha</taxon>
        <taxon>Tephritoidea</taxon>
        <taxon>Tephritidae</taxon>
        <taxon>Ceratitis</taxon>
        <taxon>Ceratitis</taxon>
    </lineage>
</organism>
<comment type="caution">
    <text evidence="1">The sequence shown here is derived from an EMBL/GenBank/DDBJ whole genome shotgun (WGS) entry which is preliminary data.</text>
</comment>
<evidence type="ECO:0000313" key="1">
    <source>
        <dbReference type="EMBL" id="CAD6994474.1"/>
    </source>
</evidence>
<protein>
    <submittedName>
        <fullName evidence="1">(Mediterranean fruit fly) hypothetical protein</fullName>
    </submittedName>
</protein>